<evidence type="ECO:0000313" key="8">
    <source>
        <dbReference type="EMBL" id="NYI04362.1"/>
    </source>
</evidence>
<dbReference type="GO" id="GO:0030288">
    <property type="term" value="C:outer membrane-bounded periplasmic space"/>
    <property type="evidence" value="ECO:0007669"/>
    <property type="project" value="TreeGrafter"/>
</dbReference>
<evidence type="ECO:0000256" key="6">
    <source>
        <dbReference type="SAM" id="SignalP"/>
    </source>
</evidence>
<proteinExistence type="inferred from homology"/>
<dbReference type="PANTHER" id="PTHR30532">
    <property type="entry name" value="IRON III DICITRATE-BINDING PERIPLASMIC PROTEIN"/>
    <property type="match status" value="1"/>
</dbReference>
<feature type="domain" description="Fe/B12 periplasmic-binding" evidence="7">
    <location>
        <begin position="69"/>
        <end position="337"/>
    </location>
</feature>
<reference evidence="8 9" key="1">
    <citation type="submission" date="2020-07" db="EMBL/GenBank/DDBJ databases">
        <title>Sequencing the genomes of 1000 actinobacteria strains.</title>
        <authorList>
            <person name="Klenk H.-P."/>
        </authorList>
    </citation>
    <scope>NUCLEOTIDE SEQUENCE [LARGE SCALE GENOMIC DNA]</scope>
    <source>
        <strain evidence="8 9">DSM 42178</strain>
    </source>
</reference>
<name>A0A853A1G4_9ACTN</name>
<keyword evidence="9" id="KW-1185">Reference proteome</keyword>
<evidence type="ECO:0000313" key="9">
    <source>
        <dbReference type="Proteomes" id="UP000567795"/>
    </source>
</evidence>
<keyword evidence="3" id="KW-0813">Transport</keyword>
<organism evidence="8 9">
    <name type="scientific">Allostreptomyces psammosilenae</name>
    <dbReference type="NCBI Taxonomy" id="1892865"/>
    <lineage>
        <taxon>Bacteria</taxon>
        <taxon>Bacillati</taxon>
        <taxon>Actinomycetota</taxon>
        <taxon>Actinomycetes</taxon>
        <taxon>Kitasatosporales</taxon>
        <taxon>Streptomycetaceae</taxon>
        <taxon>Allostreptomyces</taxon>
    </lineage>
</organism>
<dbReference type="InterPro" id="IPR051313">
    <property type="entry name" value="Bact_iron-sidero_bind"/>
</dbReference>
<feature type="compositionally biased region" description="Low complexity" evidence="5">
    <location>
        <begin position="36"/>
        <end position="49"/>
    </location>
</feature>
<dbReference type="Gene3D" id="3.40.50.1980">
    <property type="entry name" value="Nitrogenase molybdenum iron protein domain"/>
    <property type="match status" value="2"/>
</dbReference>
<dbReference type="PANTHER" id="PTHR30532:SF1">
    <property type="entry name" value="IRON(3+)-HYDROXAMATE-BINDING PROTEIN FHUD"/>
    <property type="match status" value="1"/>
</dbReference>
<dbReference type="Proteomes" id="UP000567795">
    <property type="component" value="Unassembled WGS sequence"/>
</dbReference>
<dbReference type="PROSITE" id="PS51257">
    <property type="entry name" value="PROKAR_LIPOPROTEIN"/>
    <property type="match status" value="1"/>
</dbReference>
<comment type="subcellular location">
    <subcellularLocation>
        <location evidence="1">Cell envelope</location>
    </subcellularLocation>
</comment>
<dbReference type="RefSeq" id="WP_179813263.1">
    <property type="nucleotide sequence ID" value="NZ_JACBZD010000001.1"/>
</dbReference>
<comment type="caution">
    <text evidence="8">The sequence shown here is derived from an EMBL/GenBank/DDBJ whole genome shotgun (WGS) entry which is preliminary data.</text>
</comment>
<accession>A0A853A1G4</accession>
<evidence type="ECO:0000256" key="1">
    <source>
        <dbReference type="ARBA" id="ARBA00004196"/>
    </source>
</evidence>
<feature type="region of interest" description="Disordered" evidence="5">
    <location>
        <begin position="28"/>
        <end position="49"/>
    </location>
</feature>
<evidence type="ECO:0000256" key="4">
    <source>
        <dbReference type="ARBA" id="ARBA00022729"/>
    </source>
</evidence>
<dbReference type="AlphaFoldDB" id="A0A853A1G4"/>
<dbReference type="PRINTS" id="PR01715">
    <property type="entry name" value="FERRIBNDNGPP"/>
</dbReference>
<dbReference type="EMBL" id="JACBZD010000001">
    <property type="protein sequence ID" value="NYI04362.1"/>
    <property type="molecule type" value="Genomic_DNA"/>
</dbReference>
<comment type="similarity">
    <text evidence="2">Belongs to the bacterial solute-binding protein 8 family.</text>
</comment>
<dbReference type="InterPro" id="IPR002491">
    <property type="entry name" value="ABC_transptr_periplasmic_BD"/>
</dbReference>
<evidence type="ECO:0000259" key="7">
    <source>
        <dbReference type="PROSITE" id="PS50983"/>
    </source>
</evidence>
<protein>
    <submittedName>
        <fullName evidence="8">Iron complex transport system substrate-binding protein</fullName>
    </submittedName>
</protein>
<feature type="signal peptide" evidence="6">
    <location>
        <begin position="1"/>
        <end position="22"/>
    </location>
</feature>
<keyword evidence="4 6" id="KW-0732">Signal</keyword>
<dbReference type="SUPFAM" id="SSF53807">
    <property type="entry name" value="Helical backbone' metal receptor"/>
    <property type="match status" value="1"/>
</dbReference>
<gene>
    <name evidence="8" type="ORF">FHU37_001305</name>
</gene>
<dbReference type="GO" id="GO:1901678">
    <property type="term" value="P:iron coordination entity transport"/>
    <property type="evidence" value="ECO:0007669"/>
    <property type="project" value="UniProtKB-ARBA"/>
</dbReference>
<dbReference type="Pfam" id="PF01497">
    <property type="entry name" value="Peripla_BP_2"/>
    <property type="match status" value="1"/>
</dbReference>
<evidence type="ECO:0000256" key="5">
    <source>
        <dbReference type="SAM" id="MobiDB-lite"/>
    </source>
</evidence>
<dbReference type="CDD" id="cd01146">
    <property type="entry name" value="FhuD"/>
    <property type="match status" value="1"/>
</dbReference>
<dbReference type="PROSITE" id="PS50983">
    <property type="entry name" value="FE_B12_PBP"/>
    <property type="match status" value="1"/>
</dbReference>
<evidence type="ECO:0000256" key="2">
    <source>
        <dbReference type="ARBA" id="ARBA00008814"/>
    </source>
</evidence>
<sequence>MNRLLRALATAGTAVALGLSVAACGSGTVSDPGSNASGDQAGESAAGASGEITVQTARGPVTLPGTATKVVALEWAYVEELVALGVTPTGVADVAGYGQWVTAPSAKLPTEGVTDVGTRAEPSVEQIRALDPDLIVAEENAVAANFDQLNEIAPVLSFDYTVQPQLETMKTNFTELAKAVGQEEKAAEVLGAIDTKAAEVADRLEAAGQAGLGYALAQGFTMNGAPSIRMFTDEAMGAQVLNLAGLTNSWTGEPDEWGFSTVTVENLTQVPSDATFLYVAGADDNPFTGVLADNPVWQGLDFVEQDRALALDPGTWFFGGPLSAVQILDETAKALQV</sequence>
<evidence type="ECO:0000256" key="3">
    <source>
        <dbReference type="ARBA" id="ARBA00022448"/>
    </source>
</evidence>
<feature type="chain" id="PRO_5032592204" evidence="6">
    <location>
        <begin position="23"/>
        <end position="337"/>
    </location>
</feature>